<dbReference type="PANTHER" id="PTHR46605:SF6">
    <property type="entry name" value="NERVE GROWTH FACTOR RECEPTOR A (TNFR SUPERFAMILY, MEMBER 16)"/>
    <property type="match status" value="1"/>
</dbReference>
<dbReference type="PROSITE" id="PS50050">
    <property type="entry name" value="TNFR_NGFR_2"/>
    <property type="match status" value="2"/>
</dbReference>
<evidence type="ECO:0000313" key="5">
    <source>
        <dbReference type="Proteomes" id="UP000261580"/>
    </source>
</evidence>
<feature type="disulfide bond" evidence="1">
    <location>
        <begin position="129"/>
        <end position="147"/>
    </location>
</feature>
<dbReference type="STRING" id="32507.ENSNBRP00000004954"/>
<dbReference type="Ensembl" id="ENSNBRT00000005107.1">
    <property type="protein sequence ID" value="ENSNBRP00000004954.1"/>
    <property type="gene ID" value="ENSNBRG00000003938.1"/>
</dbReference>
<keyword evidence="2" id="KW-1133">Transmembrane helix</keyword>
<evidence type="ECO:0000256" key="1">
    <source>
        <dbReference type="PROSITE-ProRule" id="PRU00206"/>
    </source>
</evidence>
<dbReference type="Gene3D" id="2.10.50.10">
    <property type="entry name" value="Tumor Necrosis Factor Receptor, subunit A, domain 2"/>
    <property type="match status" value="3"/>
</dbReference>
<feature type="repeat" description="TNFR-Cys" evidence="1">
    <location>
        <begin position="149"/>
        <end position="189"/>
    </location>
</feature>
<dbReference type="GO" id="GO:0007266">
    <property type="term" value="P:Rho protein signal transduction"/>
    <property type="evidence" value="ECO:0007669"/>
    <property type="project" value="TreeGrafter"/>
</dbReference>
<comment type="caution">
    <text evidence="1">Lacks conserved residue(s) required for the propagation of feature annotation.</text>
</comment>
<keyword evidence="1" id="KW-1015">Disulfide bond</keyword>
<dbReference type="SUPFAM" id="SSF57586">
    <property type="entry name" value="TNF receptor-like"/>
    <property type="match status" value="2"/>
</dbReference>
<dbReference type="InterPro" id="IPR022325">
    <property type="entry name" value="TNFR_16"/>
</dbReference>
<dbReference type="GO" id="GO:0005035">
    <property type="term" value="F:death receptor activity"/>
    <property type="evidence" value="ECO:0007669"/>
    <property type="project" value="TreeGrafter"/>
</dbReference>
<evidence type="ECO:0000259" key="3">
    <source>
        <dbReference type="PROSITE" id="PS50050"/>
    </source>
</evidence>
<feature type="disulfide bond" evidence="1">
    <location>
        <begin position="150"/>
        <end position="165"/>
    </location>
</feature>
<protein>
    <submittedName>
        <fullName evidence="4">Nerve growth factor receptor a (TNFR superfamily, member 16)</fullName>
    </submittedName>
</protein>
<reference evidence="4" key="1">
    <citation type="submission" date="2025-08" db="UniProtKB">
        <authorList>
            <consortium name="Ensembl"/>
        </authorList>
    </citation>
    <scope>IDENTIFICATION</scope>
</reference>
<keyword evidence="2" id="KW-0472">Membrane</keyword>
<dbReference type="GO" id="GO:0009986">
    <property type="term" value="C:cell surface"/>
    <property type="evidence" value="ECO:0007669"/>
    <property type="project" value="TreeGrafter"/>
</dbReference>
<sequence length="284" mass="32325">MDTHTHTLILISTHTSPLPFQCLRCLLPPGNTRRVWGPRWRVGAVAGWLLCCLGLLLIPYPMAGHVLYNVVLWTFLCFLCRGECKTCTQCTGLMRMETPCTDSNDAKCICNYNYFFNTVTGRCERCTVCPLGQGVYSHCDHDHDTVCEECVDETFSDEENSLEPCLPCTICDENETQVANCTPTSDTVCYSKSALHTHVNIFSPLNETKVKTNRDGFYPKHIRGVLERYDGCIVFSEEAMPWSCCKMENYIEIINGAHDERGNRTIYENYFFTDIAMIETRPVQ</sequence>
<dbReference type="Pfam" id="PF00020">
    <property type="entry name" value="TNFR_c6"/>
    <property type="match status" value="2"/>
</dbReference>
<accession>A0A3Q4M9J0</accession>
<feature type="disulfide bond" evidence="1">
    <location>
        <begin position="126"/>
        <end position="139"/>
    </location>
</feature>
<dbReference type="PRINTS" id="PR01966">
    <property type="entry name" value="TNFACTORR16"/>
</dbReference>
<feature type="transmembrane region" description="Helical" evidence="2">
    <location>
        <begin position="42"/>
        <end position="60"/>
    </location>
</feature>
<dbReference type="GO" id="GO:0015026">
    <property type="term" value="F:coreceptor activity"/>
    <property type="evidence" value="ECO:0007669"/>
    <property type="project" value="TreeGrafter"/>
</dbReference>
<dbReference type="GeneTree" id="ENSGT00730000110974"/>
<keyword evidence="2" id="KW-0812">Transmembrane</keyword>
<feature type="disulfide bond" evidence="1">
    <location>
        <begin position="168"/>
        <end position="181"/>
    </location>
</feature>
<dbReference type="GO" id="GO:0005886">
    <property type="term" value="C:plasma membrane"/>
    <property type="evidence" value="ECO:0007669"/>
    <property type="project" value="TreeGrafter"/>
</dbReference>
<dbReference type="AlphaFoldDB" id="A0A3Q4M9J0"/>
<reference evidence="4" key="2">
    <citation type="submission" date="2025-09" db="UniProtKB">
        <authorList>
            <consortium name="Ensembl"/>
        </authorList>
    </citation>
    <scope>IDENTIFICATION</scope>
</reference>
<dbReference type="Bgee" id="ENSNBRG00000003938">
    <property type="expression patterns" value="Expressed in zone of skin and 5 other cell types or tissues"/>
</dbReference>
<feature type="disulfide bond" evidence="1">
    <location>
        <begin position="171"/>
        <end position="189"/>
    </location>
</feature>
<dbReference type="PANTHER" id="PTHR46605">
    <property type="entry name" value="TUMOR NECROSIS FACTOR RECEPTOR"/>
    <property type="match status" value="1"/>
</dbReference>
<dbReference type="GO" id="GO:0048406">
    <property type="term" value="F:nerve growth factor binding"/>
    <property type="evidence" value="ECO:0007669"/>
    <property type="project" value="TreeGrafter"/>
</dbReference>
<dbReference type="InterPro" id="IPR052302">
    <property type="entry name" value="Neurotrophin_rcpt-DD"/>
</dbReference>
<dbReference type="Proteomes" id="UP000261580">
    <property type="component" value="Unassembled WGS sequence"/>
</dbReference>
<organism evidence="4 5">
    <name type="scientific">Neolamprologus brichardi</name>
    <name type="common">Fairy cichlid</name>
    <name type="synonym">Lamprologus brichardi</name>
    <dbReference type="NCBI Taxonomy" id="32507"/>
    <lineage>
        <taxon>Eukaryota</taxon>
        <taxon>Metazoa</taxon>
        <taxon>Chordata</taxon>
        <taxon>Craniata</taxon>
        <taxon>Vertebrata</taxon>
        <taxon>Euteleostomi</taxon>
        <taxon>Actinopterygii</taxon>
        <taxon>Neopterygii</taxon>
        <taxon>Teleostei</taxon>
        <taxon>Neoteleostei</taxon>
        <taxon>Acanthomorphata</taxon>
        <taxon>Ovalentaria</taxon>
        <taxon>Cichlomorphae</taxon>
        <taxon>Cichliformes</taxon>
        <taxon>Cichlidae</taxon>
        <taxon>African cichlids</taxon>
        <taxon>Pseudocrenilabrinae</taxon>
        <taxon>Lamprologini</taxon>
        <taxon>Neolamprologus</taxon>
    </lineage>
</organism>
<dbReference type="PROSITE" id="PS00652">
    <property type="entry name" value="TNFR_NGFR_1"/>
    <property type="match status" value="1"/>
</dbReference>
<feature type="domain" description="TNFR-Cys" evidence="3">
    <location>
        <begin position="109"/>
        <end position="147"/>
    </location>
</feature>
<dbReference type="InterPro" id="IPR001368">
    <property type="entry name" value="TNFR/NGFR_Cys_rich_reg"/>
</dbReference>
<name>A0A3Q4M9J0_NEOBR</name>
<feature type="domain" description="TNFR-Cys" evidence="3">
    <location>
        <begin position="149"/>
        <end position="189"/>
    </location>
</feature>
<feature type="repeat" description="TNFR-Cys" evidence="1">
    <location>
        <begin position="109"/>
        <end position="147"/>
    </location>
</feature>
<evidence type="ECO:0000313" key="4">
    <source>
        <dbReference type="Ensembl" id="ENSNBRP00000004954.1"/>
    </source>
</evidence>
<dbReference type="SMART" id="SM00208">
    <property type="entry name" value="TNFR"/>
    <property type="match status" value="3"/>
</dbReference>
<evidence type="ECO:0000256" key="2">
    <source>
        <dbReference type="SAM" id="Phobius"/>
    </source>
</evidence>
<keyword evidence="5" id="KW-1185">Reference proteome</keyword>
<proteinExistence type="predicted"/>
<dbReference type="FunFam" id="2.10.50.10:FF:000012">
    <property type="entry name" value="tumor necrosis factor receptor superfamily member 16"/>
    <property type="match status" value="1"/>
</dbReference>